<dbReference type="RefSeq" id="WP_343797314.1">
    <property type="nucleotide sequence ID" value="NZ_BAAADJ010000013.1"/>
</dbReference>
<gene>
    <name evidence="3" type="ORF">GCM10008967_12290</name>
</gene>
<evidence type="ECO:0008006" key="5">
    <source>
        <dbReference type="Google" id="ProtNLM"/>
    </source>
</evidence>
<feature type="compositionally biased region" description="Basic and acidic residues" evidence="1">
    <location>
        <begin position="215"/>
        <end position="234"/>
    </location>
</feature>
<keyword evidence="4" id="KW-1185">Reference proteome</keyword>
<feature type="transmembrane region" description="Helical" evidence="2">
    <location>
        <begin position="68"/>
        <end position="91"/>
    </location>
</feature>
<keyword evidence="2" id="KW-0472">Membrane</keyword>
<comment type="caution">
    <text evidence="3">The sequence shown here is derived from an EMBL/GenBank/DDBJ whole genome shotgun (WGS) entry which is preliminary data.</text>
</comment>
<evidence type="ECO:0000313" key="3">
    <source>
        <dbReference type="EMBL" id="GAA0323325.1"/>
    </source>
</evidence>
<dbReference type="EMBL" id="BAAADJ010000013">
    <property type="protein sequence ID" value="GAA0323325.1"/>
    <property type="molecule type" value="Genomic_DNA"/>
</dbReference>
<organism evidence="3 4">
    <name type="scientific">Bacillus carboniphilus</name>
    <dbReference type="NCBI Taxonomy" id="86663"/>
    <lineage>
        <taxon>Bacteria</taxon>
        <taxon>Bacillati</taxon>
        <taxon>Bacillota</taxon>
        <taxon>Bacilli</taxon>
        <taxon>Bacillales</taxon>
        <taxon>Bacillaceae</taxon>
        <taxon>Bacillus</taxon>
    </lineage>
</organism>
<evidence type="ECO:0000256" key="2">
    <source>
        <dbReference type="SAM" id="Phobius"/>
    </source>
</evidence>
<protein>
    <recommendedName>
        <fullName evidence="5">DUF4129 domain-containing protein</fullName>
    </recommendedName>
</protein>
<dbReference type="Proteomes" id="UP001500782">
    <property type="component" value="Unassembled WGS sequence"/>
</dbReference>
<keyword evidence="2" id="KW-1133">Transmembrane helix</keyword>
<feature type="region of interest" description="Disordered" evidence="1">
    <location>
        <begin position="213"/>
        <end position="234"/>
    </location>
</feature>
<evidence type="ECO:0000313" key="4">
    <source>
        <dbReference type="Proteomes" id="UP001500782"/>
    </source>
</evidence>
<sequence length="249" mass="29296">MTLPIFTPFVKNIFMYLIAVPLGLLAWVFSPILNWIMGFDFSEEIYKDNKSDFFEIMFTTNKTAAETITLSNVLFIGFPFLVAILVLVLIIRKGRMKKKQTVRSNGSIYNGKLVKKNMVKGWVFKQEPAQVVRKQVWQLEKFAVKMKAEREWGETIEEWLDRIEIDINDKAKFTHIYNACRYGEKNISDSDTKWFKERTKLVKQSIKNNKKKYKEKSVKDLKQVDQRPKREKSIMDITTEMNLKRKTGG</sequence>
<evidence type="ECO:0000256" key="1">
    <source>
        <dbReference type="SAM" id="MobiDB-lite"/>
    </source>
</evidence>
<feature type="transmembrane region" description="Helical" evidence="2">
    <location>
        <begin position="12"/>
        <end position="37"/>
    </location>
</feature>
<accession>A0ABP3FS65</accession>
<reference evidence="4" key="1">
    <citation type="journal article" date="2019" name="Int. J. Syst. Evol. Microbiol.">
        <title>The Global Catalogue of Microorganisms (GCM) 10K type strain sequencing project: providing services to taxonomists for standard genome sequencing and annotation.</title>
        <authorList>
            <consortium name="The Broad Institute Genomics Platform"/>
            <consortium name="The Broad Institute Genome Sequencing Center for Infectious Disease"/>
            <person name="Wu L."/>
            <person name="Ma J."/>
        </authorList>
    </citation>
    <scope>NUCLEOTIDE SEQUENCE [LARGE SCALE GENOMIC DNA]</scope>
    <source>
        <strain evidence="4">JCM 9731</strain>
    </source>
</reference>
<name>A0ABP3FS65_9BACI</name>
<keyword evidence="2" id="KW-0812">Transmembrane</keyword>
<proteinExistence type="predicted"/>